<dbReference type="InterPro" id="IPR013107">
    <property type="entry name" value="Acyl-CoA_DH_C"/>
</dbReference>
<reference evidence="4 5" key="1">
    <citation type="submission" date="2023-03" db="EMBL/GenBank/DDBJ databases">
        <authorList>
            <person name="Mo P."/>
        </authorList>
    </citation>
    <scope>NUCLEOTIDE SEQUENCE [LARGE SCALE GENOMIC DNA]</scope>
    <source>
        <strain evidence="4 5">HUAS 5</strain>
    </source>
</reference>
<dbReference type="Gene3D" id="1.10.540.10">
    <property type="entry name" value="Acyl-CoA dehydrogenase/oxidase, N-terminal domain"/>
    <property type="match status" value="1"/>
</dbReference>
<dbReference type="InterPro" id="IPR013786">
    <property type="entry name" value="AcylCoA_DH/ox_N"/>
</dbReference>
<dbReference type="Pfam" id="PF08028">
    <property type="entry name" value="Acyl-CoA_dh_2"/>
    <property type="match status" value="1"/>
</dbReference>
<dbReference type="InterPro" id="IPR009100">
    <property type="entry name" value="AcylCoA_DH/oxidase_NM_dom_sf"/>
</dbReference>
<proteinExistence type="predicted"/>
<dbReference type="RefSeq" id="WP_279332680.1">
    <property type="nucleotide sequence ID" value="NZ_CP121682.1"/>
</dbReference>
<protein>
    <submittedName>
        <fullName evidence="4">Acyl-CoA dehydrogenase family protein</fullName>
    </submittedName>
</protein>
<evidence type="ECO:0000256" key="1">
    <source>
        <dbReference type="ARBA" id="ARBA00023002"/>
    </source>
</evidence>
<dbReference type="Proteomes" id="UP001216440">
    <property type="component" value="Chromosome"/>
</dbReference>
<dbReference type="PIRSF" id="PIRSF016578">
    <property type="entry name" value="HsaA"/>
    <property type="match status" value="1"/>
</dbReference>
<dbReference type="Gene3D" id="1.20.140.10">
    <property type="entry name" value="Butyryl-CoA Dehydrogenase, subunit A, domain 3"/>
    <property type="match status" value="1"/>
</dbReference>
<dbReference type="Gene3D" id="2.40.110.10">
    <property type="entry name" value="Butyryl-CoA Dehydrogenase, subunit A, domain 2"/>
    <property type="match status" value="1"/>
</dbReference>
<name>A0ABY8JUY0_9ACTN</name>
<evidence type="ECO:0000313" key="5">
    <source>
        <dbReference type="Proteomes" id="UP001216440"/>
    </source>
</evidence>
<dbReference type="InterPro" id="IPR046373">
    <property type="entry name" value="Acyl-CoA_Oxase/DH_mid-dom_sf"/>
</dbReference>
<evidence type="ECO:0000259" key="2">
    <source>
        <dbReference type="Pfam" id="PF02771"/>
    </source>
</evidence>
<feature type="domain" description="Acyl-CoA dehydrogenase/oxidase N-terminal" evidence="2">
    <location>
        <begin position="23"/>
        <end position="89"/>
    </location>
</feature>
<sequence length="409" mass="44661">MTSTEASATEPPLVQRARRLYPSIAERAADVEKQRYVHPDSIDEMIDAGLTRGLQSAAYGGAEANPAEFYQAVSEIAKACTSTGWILMVLGVHTWEMAHMSKELNDELFGDDPTTLISSSYNMQGNVATKVPGGYRLTGSWKSSSGILHSSWVALGANVEGEPAPYNFVIPVKDVKSIDDWHVLGLAGTGSRSVVVEDVFIPEHRAIDRDVLRSGFGPGLKHTDAPLYRVPQSLIYTSVSSAPALGAGWRFYEEFKTAYGVSKTVSRSLGDDRLMLTRLAEARGNLSVAGTVPRIRLQEAYDAACEGREQSDLQVAQAMYDISRNGKLIFDIAASLFPTLRPNAVYSSNIMQRLYRDILVARSHGTANIDERGQAMAMVDLGLPGEHTMFLPPERRAAACERAEKLGYL</sequence>
<organism evidence="4 5">
    <name type="scientific">Streptomyces cathayae</name>
    <dbReference type="NCBI Taxonomy" id="3031124"/>
    <lineage>
        <taxon>Bacteria</taxon>
        <taxon>Bacillati</taxon>
        <taxon>Actinomycetota</taxon>
        <taxon>Actinomycetes</taxon>
        <taxon>Kitasatosporales</taxon>
        <taxon>Streptomycetaceae</taxon>
        <taxon>Streptomyces</taxon>
    </lineage>
</organism>
<feature type="domain" description="Acyl-CoA dehydrogenase C-terminal" evidence="3">
    <location>
        <begin position="239"/>
        <end position="367"/>
    </location>
</feature>
<dbReference type="SUPFAM" id="SSF56645">
    <property type="entry name" value="Acyl-CoA dehydrogenase NM domain-like"/>
    <property type="match status" value="1"/>
</dbReference>
<keyword evidence="1" id="KW-0560">Oxidoreductase</keyword>
<keyword evidence="5" id="KW-1185">Reference proteome</keyword>
<evidence type="ECO:0000313" key="4">
    <source>
        <dbReference type="EMBL" id="WGD39665.1"/>
    </source>
</evidence>
<dbReference type="Pfam" id="PF02771">
    <property type="entry name" value="Acyl-CoA_dh_N"/>
    <property type="match status" value="1"/>
</dbReference>
<dbReference type="InterPro" id="IPR037069">
    <property type="entry name" value="AcylCoA_DH/ox_N_sf"/>
</dbReference>
<evidence type="ECO:0000259" key="3">
    <source>
        <dbReference type="Pfam" id="PF08028"/>
    </source>
</evidence>
<dbReference type="EMBL" id="CP121682">
    <property type="protein sequence ID" value="WGD39665.1"/>
    <property type="molecule type" value="Genomic_DNA"/>
</dbReference>
<gene>
    <name evidence="4" type="ORF">PYS65_05685</name>
</gene>
<accession>A0ABY8JUY0</accession>